<dbReference type="Pfam" id="PF06835">
    <property type="entry name" value="LptC"/>
    <property type="match status" value="1"/>
</dbReference>
<proteinExistence type="predicted"/>
<evidence type="ECO:0000256" key="2">
    <source>
        <dbReference type="ARBA" id="ARBA00022519"/>
    </source>
</evidence>
<keyword evidence="7" id="KW-1185">Reference proteome</keyword>
<sequence length="179" mass="19736">MLLAAAALTGWSLWQQQTDDIEAAPGTERSDYVLEDFELVALDEQGRESFTLRAPRLTRDPTRETMDIATPVFTLPAGPDASTGDWEVKSRTGWVSAEGDELRLRGDVLAKSVDAEGRPVTMNTQQLNVFPETKRATSPVAVTVRQPGLILNGRSLEAQLDAKRVHLNDVKARYESTAR</sequence>
<dbReference type="Gene3D" id="2.60.450.10">
    <property type="entry name" value="Lipopolysaccharide (LPS) transport protein A like domain"/>
    <property type="match status" value="1"/>
</dbReference>
<organism evidence="6 7">
    <name type="scientific">Lysobacter korlensis</name>
    <dbReference type="NCBI Taxonomy" id="553636"/>
    <lineage>
        <taxon>Bacteria</taxon>
        <taxon>Pseudomonadati</taxon>
        <taxon>Pseudomonadota</taxon>
        <taxon>Gammaproteobacteria</taxon>
        <taxon>Lysobacterales</taxon>
        <taxon>Lysobacteraceae</taxon>
        <taxon>Lysobacter</taxon>
    </lineage>
</organism>
<evidence type="ECO:0000313" key="6">
    <source>
        <dbReference type="EMBL" id="MFC0678808.1"/>
    </source>
</evidence>
<gene>
    <name evidence="6" type="primary">lptC</name>
    <name evidence="6" type="ORF">ACFFGH_13240</name>
</gene>
<dbReference type="InterPro" id="IPR026265">
    <property type="entry name" value="LptC"/>
</dbReference>
<dbReference type="NCBIfam" id="TIGR04409">
    <property type="entry name" value="LptC_YrbK"/>
    <property type="match status" value="1"/>
</dbReference>
<comment type="caution">
    <text evidence="6">The sequence shown here is derived from an EMBL/GenBank/DDBJ whole genome shotgun (WGS) entry which is preliminary data.</text>
</comment>
<dbReference type="Proteomes" id="UP001589896">
    <property type="component" value="Unassembled WGS sequence"/>
</dbReference>
<dbReference type="InterPro" id="IPR052363">
    <property type="entry name" value="LPS_export_LptC"/>
</dbReference>
<evidence type="ECO:0000256" key="5">
    <source>
        <dbReference type="ARBA" id="ARBA00023136"/>
    </source>
</evidence>
<dbReference type="EMBL" id="JBHLTG010000003">
    <property type="protein sequence ID" value="MFC0678808.1"/>
    <property type="molecule type" value="Genomic_DNA"/>
</dbReference>
<evidence type="ECO:0000313" key="7">
    <source>
        <dbReference type="Proteomes" id="UP001589896"/>
    </source>
</evidence>
<keyword evidence="3" id="KW-0812">Transmembrane</keyword>
<evidence type="ECO:0000256" key="4">
    <source>
        <dbReference type="ARBA" id="ARBA00022989"/>
    </source>
</evidence>
<accession>A0ABV6RSB4</accession>
<reference evidence="6 7" key="1">
    <citation type="submission" date="2024-09" db="EMBL/GenBank/DDBJ databases">
        <authorList>
            <person name="Sun Q."/>
            <person name="Mori K."/>
        </authorList>
    </citation>
    <scope>NUCLEOTIDE SEQUENCE [LARGE SCALE GENOMIC DNA]</scope>
    <source>
        <strain evidence="6 7">KCTC 23076</strain>
    </source>
</reference>
<evidence type="ECO:0000256" key="3">
    <source>
        <dbReference type="ARBA" id="ARBA00022692"/>
    </source>
</evidence>
<dbReference type="InterPro" id="IPR010664">
    <property type="entry name" value="LipoPS_assembly_LptC-rel"/>
</dbReference>
<protein>
    <submittedName>
        <fullName evidence="6">LPS export ABC transporter periplasmic protein LptC</fullName>
    </submittedName>
</protein>
<keyword evidence="4" id="KW-1133">Transmembrane helix</keyword>
<keyword evidence="2" id="KW-0997">Cell inner membrane</keyword>
<name>A0ABV6RSB4_9GAMM</name>
<evidence type="ECO:0000256" key="1">
    <source>
        <dbReference type="ARBA" id="ARBA00022475"/>
    </source>
</evidence>
<keyword evidence="1" id="KW-1003">Cell membrane</keyword>
<dbReference type="PANTHER" id="PTHR37481">
    <property type="entry name" value="LIPOPOLYSACCHARIDE EXPORT SYSTEM PROTEIN LPTC"/>
    <property type="match status" value="1"/>
</dbReference>
<dbReference type="PANTHER" id="PTHR37481:SF1">
    <property type="entry name" value="LIPOPOLYSACCHARIDE EXPORT SYSTEM PROTEIN LPTC"/>
    <property type="match status" value="1"/>
</dbReference>
<dbReference type="RefSeq" id="WP_386668997.1">
    <property type="nucleotide sequence ID" value="NZ_JBHLTG010000003.1"/>
</dbReference>
<keyword evidence="5" id="KW-0472">Membrane</keyword>